<dbReference type="SUPFAM" id="SSF54523">
    <property type="entry name" value="Pili subunits"/>
    <property type="match status" value="1"/>
</dbReference>
<evidence type="ECO:0000256" key="2">
    <source>
        <dbReference type="ARBA" id="ARBA00023287"/>
    </source>
</evidence>
<protein>
    <submittedName>
        <fullName evidence="4">Type II secretion system protein</fullName>
    </submittedName>
</protein>
<keyword evidence="3" id="KW-0472">Membrane</keyword>
<evidence type="ECO:0000313" key="5">
    <source>
        <dbReference type="Proteomes" id="UP001597040"/>
    </source>
</evidence>
<dbReference type="InterPro" id="IPR012902">
    <property type="entry name" value="N_methyl_site"/>
</dbReference>
<keyword evidence="5" id="KW-1185">Reference proteome</keyword>
<dbReference type="Proteomes" id="UP001597040">
    <property type="component" value="Unassembled WGS sequence"/>
</dbReference>
<evidence type="ECO:0000256" key="1">
    <source>
        <dbReference type="ARBA" id="ARBA00004241"/>
    </source>
</evidence>
<dbReference type="Gene3D" id="3.30.700.10">
    <property type="entry name" value="Glycoprotein, Type 4 Pilin"/>
    <property type="match status" value="1"/>
</dbReference>
<evidence type="ECO:0000313" key="4">
    <source>
        <dbReference type="EMBL" id="MFD1037169.1"/>
    </source>
</evidence>
<reference evidence="5" key="1">
    <citation type="journal article" date="2019" name="Int. J. Syst. Evol. Microbiol.">
        <title>The Global Catalogue of Microorganisms (GCM) 10K type strain sequencing project: providing services to taxonomists for standard genome sequencing and annotation.</title>
        <authorList>
            <consortium name="The Broad Institute Genomics Platform"/>
            <consortium name="The Broad Institute Genome Sequencing Center for Infectious Disease"/>
            <person name="Wu L."/>
            <person name="Ma J."/>
        </authorList>
    </citation>
    <scope>NUCLEOTIDE SEQUENCE [LARGE SCALE GENOMIC DNA]</scope>
    <source>
        <strain evidence="5">CCUG 56754</strain>
    </source>
</reference>
<dbReference type="EMBL" id="JBHTKJ010000007">
    <property type="protein sequence ID" value="MFD1037169.1"/>
    <property type="molecule type" value="Genomic_DNA"/>
</dbReference>
<keyword evidence="3" id="KW-0812">Transmembrane</keyword>
<proteinExistence type="predicted"/>
<accession>A0ABW3LIB3</accession>
<evidence type="ECO:0000256" key="3">
    <source>
        <dbReference type="SAM" id="Phobius"/>
    </source>
</evidence>
<name>A0ABW3LIB3_9BACI</name>
<sequence>MDKRKTNGNEKGFTLIELLAVFAILGIIIAIAVPSIGNIIEDSKRSL</sequence>
<keyword evidence="2" id="KW-0178">Competence</keyword>
<dbReference type="NCBIfam" id="TIGR02532">
    <property type="entry name" value="IV_pilin_GFxxxE"/>
    <property type="match status" value="1"/>
</dbReference>
<keyword evidence="3" id="KW-1133">Transmembrane helix</keyword>
<feature type="transmembrane region" description="Helical" evidence="3">
    <location>
        <begin position="12"/>
        <end position="37"/>
    </location>
</feature>
<comment type="caution">
    <text evidence="4">The sequence shown here is derived from an EMBL/GenBank/DDBJ whole genome shotgun (WGS) entry which is preliminary data.</text>
</comment>
<organism evidence="4 5">
    <name type="scientific">Virgibacillus byunsanensis</name>
    <dbReference type="NCBI Taxonomy" id="570945"/>
    <lineage>
        <taxon>Bacteria</taxon>
        <taxon>Bacillati</taxon>
        <taxon>Bacillota</taxon>
        <taxon>Bacilli</taxon>
        <taxon>Bacillales</taxon>
        <taxon>Bacillaceae</taxon>
        <taxon>Virgibacillus</taxon>
    </lineage>
</organism>
<dbReference type="RefSeq" id="WP_390359758.1">
    <property type="nucleotide sequence ID" value="NZ_JBHTKJ010000007.1"/>
</dbReference>
<dbReference type="PROSITE" id="PS00409">
    <property type="entry name" value="PROKAR_NTER_METHYL"/>
    <property type="match status" value="1"/>
</dbReference>
<comment type="subcellular location">
    <subcellularLocation>
        <location evidence="1">Cell surface</location>
    </subcellularLocation>
</comment>
<gene>
    <name evidence="4" type="ORF">ACFQ3N_01840</name>
</gene>
<dbReference type="Pfam" id="PF07963">
    <property type="entry name" value="N_methyl"/>
    <property type="match status" value="1"/>
</dbReference>
<dbReference type="InterPro" id="IPR045584">
    <property type="entry name" value="Pilin-like"/>
</dbReference>